<feature type="domain" description="Gram-positive cocci surface proteins LPxTG" evidence="8">
    <location>
        <begin position="461"/>
        <end position="492"/>
    </location>
</feature>
<feature type="compositionally biased region" description="Low complexity" evidence="5">
    <location>
        <begin position="329"/>
        <end position="342"/>
    </location>
</feature>
<evidence type="ECO:0000256" key="6">
    <source>
        <dbReference type="SAM" id="Phobius"/>
    </source>
</evidence>
<protein>
    <submittedName>
        <fullName evidence="10">LPXTG cell wall anchor domain-containing protein</fullName>
    </submittedName>
</protein>
<dbReference type="Gene3D" id="2.60.40.10">
    <property type="entry name" value="Immunoglobulins"/>
    <property type="match status" value="2"/>
</dbReference>
<gene>
    <name evidence="10" type="ORF">CYJ19_09510</name>
</gene>
<dbReference type="InterPro" id="IPR048052">
    <property type="entry name" value="FM1-like"/>
</dbReference>
<keyword evidence="6" id="KW-1133">Transmembrane helix</keyword>
<keyword evidence="4" id="KW-0572">Peptidoglycan-anchor</keyword>
<keyword evidence="2" id="KW-0964">Secreted</keyword>
<comment type="caution">
    <text evidence="10">The sequence shown here is derived from an EMBL/GenBank/DDBJ whole genome shotgun (WGS) entry which is preliminary data.</text>
</comment>
<feature type="domain" description="SpaA-like prealbumin fold" evidence="9">
    <location>
        <begin position="348"/>
        <end position="448"/>
    </location>
</feature>
<evidence type="ECO:0000256" key="2">
    <source>
        <dbReference type="ARBA" id="ARBA00022525"/>
    </source>
</evidence>
<evidence type="ECO:0000256" key="7">
    <source>
        <dbReference type="SAM" id="SignalP"/>
    </source>
</evidence>
<proteinExistence type="predicted"/>
<dbReference type="Proteomes" id="UP000235122">
    <property type="component" value="Unassembled WGS sequence"/>
</dbReference>
<evidence type="ECO:0000256" key="3">
    <source>
        <dbReference type="ARBA" id="ARBA00022729"/>
    </source>
</evidence>
<evidence type="ECO:0000256" key="5">
    <source>
        <dbReference type="SAM" id="MobiDB-lite"/>
    </source>
</evidence>
<keyword evidence="6" id="KW-0472">Membrane</keyword>
<reference evidence="10 11" key="1">
    <citation type="submission" date="2017-12" db="EMBL/GenBank/DDBJ databases">
        <title>Phylogenetic diversity of female urinary microbiome.</title>
        <authorList>
            <person name="Thomas-White K."/>
            <person name="Wolfe A.J."/>
        </authorList>
    </citation>
    <scope>NUCLEOTIDE SEQUENCE [LARGE SCALE GENOMIC DNA]</scope>
    <source>
        <strain evidence="10 11">UMB0402</strain>
    </source>
</reference>
<dbReference type="InterPro" id="IPR041033">
    <property type="entry name" value="SpaA_PFL_dom_1"/>
</dbReference>
<dbReference type="Pfam" id="PF00746">
    <property type="entry name" value="Gram_pos_anchor"/>
    <property type="match status" value="1"/>
</dbReference>
<dbReference type="STRING" id="33007.HMPREF3198_02116"/>
<dbReference type="Gene3D" id="2.60.40.740">
    <property type="match status" value="1"/>
</dbReference>
<evidence type="ECO:0000256" key="4">
    <source>
        <dbReference type="ARBA" id="ARBA00023088"/>
    </source>
</evidence>
<dbReference type="Pfam" id="PF17802">
    <property type="entry name" value="SpaA"/>
    <property type="match status" value="1"/>
</dbReference>
<feature type="chain" id="PRO_5014193455" evidence="7">
    <location>
        <begin position="28"/>
        <end position="494"/>
    </location>
</feature>
<evidence type="ECO:0000313" key="10">
    <source>
        <dbReference type="EMBL" id="PKY71936.1"/>
    </source>
</evidence>
<dbReference type="NCBIfam" id="TIGR01167">
    <property type="entry name" value="LPXTG_anchor"/>
    <property type="match status" value="1"/>
</dbReference>
<sequence>MRKLKTIGCAAAVTGGLICASIDGANAADTTLAPWQAGHPATGKIVIEKEEDGGKVPKKIEGAQFQVTPVTKIDGKPVDVTTQAGLKALAKKVEALNLGNEQGLEFGQALTQFTDNRGIAEFPDKPLGLYKVAETMAAPGYSNYIKPFFVTVPQAITKNGGTEWQYEVRVKPKNTNETSKVRKTQDLSKTVGANDDISYTISANVNKKKAELNRNVNANDLNGFAVFDDALKKAYQKTDDTTVGEVKIGDTKLVKGADYTIDASKTIGTDRQRIQVNFTTTGLGKIANAVNGNANHKVTVKMNFKLSPTVRGEVENKFGFIPGKGTGEPNQNPIQPPSSSNPKVKFAEFKIKKVKATNAGAGLADARFKVFADQAQATKCASDPNESNCVGASAFGEKTTKANGETEAYLAAAGKAIYIVETVAPNGFLRNTEPQSYTMPEAGGTAVVENIAKADSGFWFTLPKTGASGIIVFAILGTALVGTGAYMHSRKKAA</sequence>
<keyword evidence="1" id="KW-0134">Cell wall</keyword>
<evidence type="ECO:0000259" key="9">
    <source>
        <dbReference type="Pfam" id="PF17802"/>
    </source>
</evidence>
<dbReference type="EMBL" id="PKKO01000005">
    <property type="protein sequence ID" value="PKY71936.1"/>
    <property type="molecule type" value="Genomic_DNA"/>
</dbReference>
<accession>A0A2I1ILE2</accession>
<keyword evidence="6" id="KW-0812">Transmembrane</keyword>
<keyword evidence="11" id="KW-1185">Reference proteome</keyword>
<dbReference type="GeneID" id="35866988"/>
<name>A0A2I1ILE2_9ACTO</name>
<feature type="transmembrane region" description="Helical" evidence="6">
    <location>
        <begin position="466"/>
        <end position="487"/>
    </location>
</feature>
<dbReference type="GO" id="GO:0005975">
    <property type="term" value="P:carbohydrate metabolic process"/>
    <property type="evidence" value="ECO:0007669"/>
    <property type="project" value="UniProtKB-ARBA"/>
</dbReference>
<dbReference type="InterPro" id="IPR013783">
    <property type="entry name" value="Ig-like_fold"/>
</dbReference>
<dbReference type="AlphaFoldDB" id="A0A2I1ILE2"/>
<evidence type="ECO:0000256" key="1">
    <source>
        <dbReference type="ARBA" id="ARBA00022512"/>
    </source>
</evidence>
<keyword evidence="3 7" id="KW-0732">Signal</keyword>
<evidence type="ECO:0000259" key="8">
    <source>
        <dbReference type="Pfam" id="PF00746"/>
    </source>
</evidence>
<feature type="region of interest" description="Disordered" evidence="5">
    <location>
        <begin position="322"/>
        <end position="342"/>
    </location>
</feature>
<dbReference type="InterPro" id="IPR019931">
    <property type="entry name" value="LPXTG_anchor"/>
</dbReference>
<dbReference type="NCBIfam" id="NF033902">
    <property type="entry name" value="iso_D2_wall_anc"/>
    <property type="match status" value="1"/>
</dbReference>
<evidence type="ECO:0000313" key="11">
    <source>
        <dbReference type="Proteomes" id="UP000235122"/>
    </source>
</evidence>
<organism evidence="10 11">
    <name type="scientific">Winkia neuii</name>
    <dbReference type="NCBI Taxonomy" id="33007"/>
    <lineage>
        <taxon>Bacteria</taxon>
        <taxon>Bacillati</taxon>
        <taxon>Actinomycetota</taxon>
        <taxon>Actinomycetes</taxon>
        <taxon>Actinomycetales</taxon>
        <taxon>Actinomycetaceae</taxon>
        <taxon>Winkia</taxon>
    </lineage>
</organism>
<feature type="signal peptide" evidence="7">
    <location>
        <begin position="1"/>
        <end position="27"/>
    </location>
</feature>
<dbReference type="RefSeq" id="WP_024331758.1">
    <property type="nucleotide sequence ID" value="NZ_JASOXK010000006.1"/>
</dbReference>